<dbReference type="EMBL" id="SPLM01000109">
    <property type="protein sequence ID" value="TMW59334.1"/>
    <property type="molecule type" value="Genomic_DNA"/>
</dbReference>
<evidence type="ECO:0008006" key="4">
    <source>
        <dbReference type="Google" id="ProtNLM"/>
    </source>
</evidence>
<name>A0A8K1C9R7_PYTOL</name>
<gene>
    <name evidence="2" type="ORF">Poli38472_004403</name>
</gene>
<keyword evidence="3" id="KW-1185">Reference proteome</keyword>
<evidence type="ECO:0000313" key="3">
    <source>
        <dbReference type="Proteomes" id="UP000794436"/>
    </source>
</evidence>
<evidence type="ECO:0000256" key="1">
    <source>
        <dbReference type="SAM" id="MobiDB-lite"/>
    </source>
</evidence>
<proteinExistence type="predicted"/>
<sequence>MTPSQAKTTLGGFADDFSTLLTPFLTGVELFALSHVDRSFYRQLSGEDVWNDRIRQWSPRPPQSARAPVMPRCWQKHAYAKSRCVLSVPYDPSKGFDGKRVPRDLATWLSPQFDYTVDVFFCLLPQYLQDPLAKEVNLHVSLNHQVTVRVQPGRWYHLGWNLDEIETVYFNGTAIAQNARTDEHMFVWDGELRTNFFGLSQRPREATSKACFAMHGLVHTMRYWSSCFHSHIERLAQLEDLGINPLSKIQVTYDALGRPDQGEFSSQPHEKTGVLSTLSKFYPPRPAPLVPRAATNTSTMPPPTQITSTATGFQMEWVLTVDDLARLGLLPLLQGQGDQANQPPQQQQAPPAQQPGQPTQLAGFTDGLMVLLRPFLVGVDLLTLSHVSYRFYRQLSWDDTWRPRVMWWSPPKQLPVQQPPMLRCWEKQSYAQSRCLLSMPYEPTSNFAFDQARVGMDYTCTFQTQFNYTVDCWFCLLPQYVKRNEDGNVPEFVELYCSINQRTRLRLQPGRWYHIAWDLADVETVYLNGAPVTSSLRTSAHYFAWDGELRSNFFGAAPSSFPYDAKATFAMHGLFLTIRYWANVYNGLISGNAAMRDMGIKPTFQIQAEYDAQGRAKYGELCSQPHEMFGYLSTKSKYHPRNTIPLAQEPVVPVILPAQEPASVVVPLQTASAPATEPKTTQKADLSIHLKPEVAKNSSTKVINQPVYGFADGFVELLTPYLLGVDLLPLSYVSRAFHRQLSSASVWTPRIHDSSRPHPQQPANHHLTWCWQKQAYAETRSMLSKPWPMSALSLFSTNTAIVPSPYLVTSLDM</sequence>
<dbReference type="AlphaFoldDB" id="A0A8K1C9R7"/>
<accession>A0A8K1C9R7</accession>
<evidence type="ECO:0000313" key="2">
    <source>
        <dbReference type="EMBL" id="TMW59334.1"/>
    </source>
</evidence>
<protein>
    <recommendedName>
        <fullName evidence="4">F-box domain-containing protein</fullName>
    </recommendedName>
</protein>
<feature type="region of interest" description="Disordered" evidence="1">
    <location>
        <begin position="278"/>
        <end position="307"/>
    </location>
</feature>
<reference evidence="2" key="1">
    <citation type="submission" date="2019-03" db="EMBL/GenBank/DDBJ databases">
        <title>Long read genome sequence of the mycoparasitic Pythium oligandrum ATCC 38472 isolated from sugarbeet rhizosphere.</title>
        <authorList>
            <person name="Gaulin E."/>
        </authorList>
    </citation>
    <scope>NUCLEOTIDE SEQUENCE</scope>
    <source>
        <strain evidence="2">ATCC 38472_TT</strain>
    </source>
</reference>
<organism evidence="2 3">
    <name type="scientific">Pythium oligandrum</name>
    <name type="common">Mycoparasitic fungus</name>
    <dbReference type="NCBI Taxonomy" id="41045"/>
    <lineage>
        <taxon>Eukaryota</taxon>
        <taxon>Sar</taxon>
        <taxon>Stramenopiles</taxon>
        <taxon>Oomycota</taxon>
        <taxon>Peronosporomycetes</taxon>
        <taxon>Pythiales</taxon>
        <taxon>Pythiaceae</taxon>
        <taxon>Pythium</taxon>
    </lineage>
</organism>
<feature type="region of interest" description="Disordered" evidence="1">
    <location>
        <begin position="335"/>
        <end position="360"/>
    </location>
</feature>
<feature type="compositionally biased region" description="Polar residues" evidence="1">
    <location>
        <begin position="295"/>
        <end position="307"/>
    </location>
</feature>
<comment type="caution">
    <text evidence="2">The sequence shown here is derived from an EMBL/GenBank/DDBJ whole genome shotgun (WGS) entry which is preliminary data.</text>
</comment>
<dbReference type="Proteomes" id="UP000794436">
    <property type="component" value="Unassembled WGS sequence"/>
</dbReference>